<keyword evidence="1" id="KW-0812">Transmembrane</keyword>
<dbReference type="EMBL" id="UNSC01000002">
    <property type="protein sequence ID" value="SZD71653.1"/>
    <property type="molecule type" value="Genomic_DNA"/>
</dbReference>
<name>A0A383TY02_9FLAO</name>
<proteinExistence type="predicted"/>
<dbReference type="RefSeq" id="WP_119057583.1">
    <property type="nucleotide sequence ID" value="NZ_UNSC01000002.1"/>
</dbReference>
<reference evidence="2 3" key="1">
    <citation type="submission" date="2018-09" db="EMBL/GenBank/DDBJ databases">
        <authorList>
            <consortium name="Pathogen Informatics"/>
        </authorList>
    </citation>
    <scope>NUCLEOTIDE SEQUENCE [LARGE SCALE GENOMIC DNA]</scope>
    <source>
        <strain evidence="2 3">OH-22767</strain>
    </source>
</reference>
<gene>
    <name evidence="2" type="ORF">SAMEA104719789_00690</name>
</gene>
<keyword evidence="1" id="KW-0472">Membrane</keyword>
<keyword evidence="3" id="KW-1185">Reference proteome</keyword>
<dbReference type="Pfam" id="PF10825">
    <property type="entry name" value="DUF2752"/>
    <property type="match status" value="1"/>
</dbReference>
<dbReference type="AlphaFoldDB" id="A0A383TY02"/>
<evidence type="ECO:0000256" key="1">
    <source>
        <dbReference type="SAM" id="Phobius"/>
    </source>
</evidence>
<protein>
    <submittedName>
        <fullName evidence="2">Protein of uncharacterized function (DUF2752)</fullName>
    </submittedName>
</protein>
<feature type="transmembrane region" description="Helical" evidence="1">
    <location>
        <begin position="115"/>
        <end position="136"/>
    </location>
</feature>
<accession>A0A383TY02</accession>
<feature type="transmembrane region" description="Helical" evidence="1">
    <location>
        <begin position="15"/>
        <end position="36"/>
    </location>
</feature>
<dbReference type="InterPro" id="IPR021215">
    <property type="entry name" value="DUF2752"/>
</dbReference>
<dbReference type="OrthoDB" id="9815897at2"/>
<keyword evidence="1" id="KW-1133">Transmembrane helix</keyword>
<dbReference type="Proteomes" id="UP000262142">
    <property type="component" value="Unassembled WGS sequence"/>
</dbReference>
<evidence type="ECO:0000313" key="2">
    <source>
        <dbReference type="EMBL" id="SZD71653.1"/>
    </source>
</evidence>
<organism evidence="2 3">
    <name type="scientific">Candidatus Ornithobacterium hominis</name>
    <dbReference type="NCBI Taxonomy" id="2497989"/>
    <lineage>
        <taxon>Bacteria</taxon>
        <taxon>Pseudomonadati</taxon>
        <taxon>Bacteroidota</taxon>
        <taxon>Flavobacteriia</taxon>
        <taxon>Flavobacteriales</taxon>
        <taxon>Weeksellaceae</taxon>
        <taxon>Ornithobacterium</taxon>
    </lineage>
</organism>
<evidence type="ECO:0000313" key="3">
    <source>
        <dbReference type="Proteomes" id="UP000262142"/>
    </source>
</evidence>
<feature type="transmembrane region" description="Helical" evidence="1">
    <location>
        <begin position="86"/>
        <end position="103"/>
    </location>
</feature>
<sequence length="141" mass="16667">MKSSETLKIRSRNKILKGILLVILLLLAGFLLQHFYRHNPEENPGLFYPVCTFKAATGWDCIGCGGQRALHSLLHLEFYKAFKFNALYISLIPVILYYIWYYFNLIFLNRKLKENFLFSITFGKFILVSVILFFFLRNIFH</sequence>